<dbReference type="AlphaFoldDB" id="A0A7Y3SZT6"/>
<keyword evidence="2" id="KW-0805">Transcription regulation</keyword>
<keyword evidence="3" id="KW-0238">DNA-binding</keyword>
<organism evidence="6 7">
    <name type="scientific">Clostridium estertheticum</name>
    <dbReference type="NCBI Taxonomy" id="238834"/>
    <lineage>
        <taxon>Bacteria</taxon>
        <taxon>Bacillati</taxon>
        <taxon>Bacillota</taxon>
        <taxon>Clostridia</taxon>
        <taxon>Eubacteriales</taxon>
        <taxon>Clostridiaceae</taxon>
        <taxon>Clostridium</taxon>
    </lineage>
</organism>
<evidence type="ECO:0000259" key="5">
    <source>
        <dbReference type="PROSITE" id="PS50937"/>
    </source>
</evidence>
<dbReference type="Proteomes" id="UP000531659">
    <property type="component" value="Unassembled WGS sequence"/>
</dbReference>
<dbReference type="SMART" id="SM00422">
    <property type="entry name" value="HTH_MERR"/>
    <property type="match status" value="1"/>
</dbReference>
<dbReference type="RefSeq" id="WP_171298657.1">
    <property type="nucleotide sequence ID" value="NZ_CP087099.1"/>
</dbReference>
<evidence type="ECO:0000313" key="7">
    <source>
        <dbReference type="Proteomes" id="UP000531659"/>
    </source>
</evidence>
<gene>
    <name evidence="6" type="ORF">HLQ16_19340</name>
</gene>
<dbReference type="SUPFAM" id="SSF46955">
    <property type="entry name" value="Putative DNA-binding domain"/>
    <property type="match status" value="1"/>
</dbReference>
<name>A0A7Y3SZT6_9CLOT</name>
<accession>A0A7Y3SZT6</accession>
<evidence type="ECO:0000256" key="2">
    <source>
        <dbReference type="ARBA" id="ARBA00023015"/>
    </source>
</evidence>
<dbReference type="InterPro" id="IPR047057">
    <property type="entry name" value="MerR_fam"/>
</dbReference>
<sequence length="271" mass="31402">MEYNQDKNINSEIFTIGQVAEITGISRDRLRYYESKGILYPTQNKDNNYRSYSISDIDTILSIEFYRSMDLSMKEISAIWASDEPIDIANVLDERELAISSKIEELHKYLRNIQKGKDSCDKIAINMNKFSVQPMPAFEVLGEISDFRSFSEYKEIHNRKVELEGNAIVNSIKRIITFSEKGIEDNKMLITKNIKPNTTEGTNIMEYDRCLYTIVEDSVEKDMMEEMFEKSLKWASENNLKCKGTVIINMILITVNEKVAKSYLEIFAPIE</sequence>
<feature type="domain" description="HTH merR-type" evidence="5">
    <location>
        <begin position="13"/>
        <end position="82"/>
    </location>
</feature>
<dbReference type="Pfam" id="PF13411">
    <property type="entry name" value="MerR_1"/>
    <property type="match status" value="1"/>
</dbReference>
<evidence type="ECO:0000313" key="6">
    <source>
        <dbReference type="EMBL" id="NNU78070.1"/>
    </source>
</evidence>
<dbReference type="InterPro" id="IPR009061">
    <property type="entry name" value="DNA-bd_dom_put_sf"/>
</dbReference>
<dbReference type="PROSITE" id="PS50937">
    <property type="entry name" value="HTH_MERR_2"/>
    <property type="match status" value="1"/>
</dbReference>
<dbReference type="EMBL" id="JABEYB010000018">
    <property type="protein sequence ID" value="NNU78070.1"/>
    <property type="molecule type" value="Genomic_DNA"/>
</dbReference>
<evidence type="ECO:0000256" key="1">
    <source>
        <dbReference type="ARBA" id="ARBA00022491"/>
    </source>
</evidence>
<evidence type="ECO:0000256" key="4">
    <source>
        <dbReference type="ARBA" id="ARBA00023163"/>
    </source>
</evidence>
<dbReference type="PANTHER" id="PTHR30204:SF69">
    <property type="entry name" value="MERR-FAMILY TRANSCRIPTIONAL REGULATOR"/>
    <property type="match status" value="1"/>
</dbReference>
<evidence type="ECO:0000256" key="3">
    <source>
        <dbReference type="ARBA" id="ARBA00023125"/>
    </source>
</evidence>
<reference evidence="6 7" key="1">
    <citation type="submission" date="2020-05" db="EMBL/GenBank/DDBJ databases">
        <title>Complete genome of Clostridium estertheticum subspecies estertheticum, isolated from Vacuum packed lamb meat from New Zealand imported to Switzerland.</title>
        <authorList>
            <person name="Wambui J."/>
            <person name="Stevens M.J.A."/>
            <person name="Stephan R."/>
        </authorList>
    </citation>
    <scope>NUCLEOTIDE SEQUENCE [LARGE SCALE GENOMIC DNA]</scope>
    <source>
        <strain evidence="6 7">CEST001</strain>
    </source>
</reference>
<dbReference type="GO" id="GO:0003700">
    <property type="term" value="F:DNA-binding transcription factor activity"/>
    <property type="evidence" value="ECO:0007669"/>
    <property type="project" value="InterPro"/>
</dbReference>
<dbReference type="Gene3D" id="1.10.1660.10">
    <property type="match status" value="1"/>
</dbReference>
<dbReference type="PANTHER" id="PTHR30204">
    <property type="entry name" value="REDOX-CYCLING DRUG-SENSING TRANSCRIPTIONAL ACTIVATOR SOXR"/>
    <property type="match status" value="1"/>
</dbReference>
<keyword evidence="4" id="KW-0804">Transcription</keyword>
<proteinExistence type="predicted"/>
<protein>
    <submittedName>
        <fullName evidence="6">MerR family transcriptional regulator</fullName>
    </submittedName>
</protein>
<comment type="caution">
    <text evidence="6">The sequence shown here is derived from an EMBL/GenBank/DDBJ whole genome shotgun (WGS) entry which is preliminary data.</text>
</comment>
<dbReference type="PROSITE" id="PS00552">
    <property type="entry name" value="HTH_MERR_1"/>
    <property type="match status" value="1"/>
</dbReference>
<keyword evidence="1" id="KW-0678">Repressor</keyword>
<dbReference type="InterPro" id="IPR000551">
    <property type="entry name" value="MerR-type_HTH_dom"/>
</dbReference>
<dbReference type="GO" id="GO:0003677">
    <property type="term" value="F:DNA binding"/>
    <property type="evidence" value="ECO:0007669"/>
    <property type="project" value="UniProtKB-KW"/>
</dbReference>